<dbReference type="GO" id="GO:0006417">
    <property type="term" value="P:regulation of translation"/>
    <property type="evidence" value="ECO:0007669"/>
    <property type="project" value="UniProtKB-KW"/>
</dbReference>
<keyword evidence="7" id="KW-1185">Reference proteome</keyword>
<dbReference type="GO" id="GO:0044780">
    <property type="term" value="P:bacterial-type flagellum assembly"/>
    <property type="evidence" value="ECO:0007669"/>
    <property type="project" value="UniProtKB-UniRule"/>
</dbReference>
<keyword evidence="6" id="KW-0966">Cell projection</keyword>
<evidence type="ECO:0000256" key="1">
    <source>
        <dbReference type="ARBA" id="ARBA00022490"/>
    </source>
</evidence>
<keyword evidence="4 5" id="KW-0143">Chaperone</keyword>
<keyword evidence="6" id="KW-0282">Flagellum</keyword>
<dbReference type="EMBL" id="QXXA01000011">
    <property type="protein sequence ID" value="NBI07367.1"/>
    <property type="molecule type" value="Genomic_DNA"/>
</dbReference>
<keyword evidence="1 5" id="KW-0963">Cytoplasm</keyword>
<keyword evidence="6" id="KW-0969">Cilium</keyword>
<dbReference type="RefSeq" id="WP_160197830.1">
    <property type="nucleotide sequence ID" value="NZ_QXXA01000011.1"/>
</dbReference>
<reference evidence="6 7" key="1">
    <citation type="submission" date="2018-08" db="EMBL/GenBank/DDBJ databases">
        <title>Murine metabolic-syndrome-specific gut microbial biobank.</title>
        <authorList>
            <person name="Liu C."/>
        </authorList>
    </citation>
    <scope>NUCLEOTIDE SEQUENCE [LARGE SCALE GENOMIC DNA]</scope>
    <source>
        <strain evidence="6 7">583</strain>
    </source>
</reference>
<comment type="subunit">
    <text evidence="5">Interacts with translational regulator CsrA and flagellin(s).</text>
</comment>
<dbReference type="PANTHER" id="PTHR39190">
    <property type="entry name" value="FLAGELLAR ASSEMBLY FACTOR FLIW"/>
    <property type="match status" value="1"/>
</dbReference>
<evidence type="ECO:0000256" key="4">
    <source>
        <dbReference type="ARBA" id="ARBA00023186"/>
    </source>
</evidence>
<dbReference type="Pfam" id="PF02623">
    <property type="entry name" value="FliW"/>
    <property type="match status" value="1"/>
</dbReference>
<dbReference type="InterPro" id="IPR024046">
    <property type="entry name" value="Flagellar_assmbl_FliW_dom_sf"/>
</dbReference>
<accession>A0A845QWR6</accession>
<comment type="caution">
    <text evidence="6">The sequence shown here is derived from an EMBL/GenBank/DDBJ whole genome shotgun (WGS) entry which is preliminary data.</text>
</comment>
<dbReference type="AlphaFoldDB" id="A0A845QWR6"/>
<dbReference type="PANTHER" id="PTHR39190:SF1">
    <property type="entry name" value="FLAGELLAR ASSEMBLY FACTOR FLIW"/>
    <property type="match status" value="1"/>
</dbReference>
<protein>
    <recommendedName>
        <fullName evidence="5">Flagellar assembly factor FliW</fullName>
    </recommendedName>
</protein>
<sequence length="147" mass="16946">MKINTKNFGEIEIEEKDIINFPSGILAFEDQNRFIIIKNNDEENPFHYLQSLNDSNLAFVIIDPFVFKKDYDINISDSIVEKLKIKKPEEVKLYTIVTVPKDLKKMTANLSGPIVINTTRNLGAQIVLDDNRYSTKHPIFEKESEAI</sequence>
<dbReference type="HAMAP" id="MF_01185">
    <property type="entry name" value="FliW"/>
    <property type="match status" value="1"/>
</dbReference>
<gene>
    <name evidence="5" type="primary">fliW</name>
    <name evidence="6" type="ORF">D3Z33_10955</name>
</gene>
<evidence type="ECO:0000256" key="2">
    <source>
        <dbReference type="ARBA" id="ARBA00022795"/>
    </source>
</evidence>
<name>A0A845QWR6_9CLOT</name>
<dbReference type="OrthoDB" id="9801235at2"/>
<dbReference type="SUPFAM" id="SSF141457">
    <property type="entry name" value="BH3618-like"/>
    <property type="match status" value="1"/>
</dbReference>
<evidence type="ECO:0000313" key="7">
    <source>
        <dbReference type="Proteomes" id="UP000467132"/>
    </source>
</evidence>
<comment type="similarity">
    <text evidence="5">Belongs to the FliW family.</text>
</comment>
<evidence type="ECO:0000313" key="6">
    <source>
        <dbReference type="EMBL" id="NBI07367.1"/>
    </source>
</evidence>
<keyword evidence="2 5" id="KW-1005">Bacterial flagellum biogenesis</keyword>
<comment type="function">
    <text evidence="5">Acts as an anti-CsrA protein, binds CsrA and prevents it from repressing translation of its target genes, one of which is flagellin. Binds to flagellin and participates in the assembly of the flagellum.</text>
</comment>
<dbReference type="Gene3D" id="2.30.290.10">
    <property type="entry name" value="BH3618-like"/>
    <property type="match status" value="1"/>
</dbReference>
<dbReference type="InterPro" id="IPR003775">
    <property type="entry name" value="Flagellar_assembly_factor_FliW"/>
</dbReference>
<evidence type="ECO:0000256" key="5">
    <source>
        <dbReference type="HAMAP-Rule" id="MF_01185"/>
    </source>
</evidence>
<comment type="subcellular location">
    <subcellularLocation>
        <location evidence="5">Cytoplasm</location>
    </subcellularLocation>
</comment>
<evidence type="ECO:0000256" key="3">
    <source>
        <dbReference type="ARBA" id="ARBA00022845"/>
    </source>
</evidence>
<keyword evidence="3 5" id="KW-0810">Translation regulation</keyword>
<dbReference type="Proteomes" id="UP000467132">
    <property type="component" value="Unassembled WGS sequence"/>
</dbReference>
<proteinExistence type="inferred from homology"/>
<dbReference type="GO" id="GO:0005737">
    <property type="term" value="C:cytoplasm"/>
    <property type="evidence" value="ECO:0007669"/>
    <property type="project" value="UniProtKB-SubCell"/>
</dbReference>
<dbReference type="NCBIfam" id="NF009793">
    <property type="entry name" value="PRK13285.1-1"/>
    <property type="match status" value="1"/>
</dbReference>
<organism evidence="6 7">
    <name type="scientific">Senegalia massiliensis</name>
    <dbReference type="NCBI Taxonomy" id="1720316"/>
    <lineage>
        <taxon>Bacteria</taxon>
        <taxon>Bacillati</taxon>
        <taxon>Bacillota</taxon>
        <taxon>Clostridia</taxon>
        <taxon>Eubacteriales</taxon>
        <taxon>Clostridiaceae</taxon>
        <taxon>Senegalia</taxon>
    </lineage>
</organism>